<keyword evidence="4" id="KW-1185">Reference proteome</keyword>
<feature type="region of interest" description="Disordered" evidence="2">
    <location>
        <begin position="52"/>
        <end position="87"/>
    </location>
</feature>
<feature type="coiled-coil region" evidence="1">
    <location>
        <begin position="179"/>
        <end position="206"/>
    </location>
</feature>
<evidence type="ECO:0000313" key="4">
    <source>
        <dbReference type="Proteomes" id="UP001186944"/>
    </source>
</evidence>
<reference evidence="3" key="1">
    <citation type="submission" date="2019-08" db="EMBL/GenBank/DDBJ databases">
        <title>The improved chromosome-level genome for the pearl oyster Pinctada fucata martensii using PacBio sequencing and Hi-C.</title>
        <authorList>
            <person name="Zheng Z."/>
        </authorList>
    </citation>
    <scope>NUCLEOTIDE SEQUENCE</scope>
    <source>
        <strain evidence="3">ZZ-2019</strain>
        <tissue evidence="3">Adductor muscle</tissue>
    </source>
</reference>
<dbReference type="Proteomes" id="UP001186944">
    <property type="component" value="Unassembled WGS sequence"/>
</dbReference>
<name>A0AA88YI42_PINIB</name>
<sequence length="409" mass="45440">MAQSSDSRSDPDDFIEDIDPGLLTYKNELYMRSVTSFATLKFLRPRELLRTSLPSKPSTSSKRLRYNNSPAKRPLDQPVTASPKVKDASDGYLEHEITKLQEQRDTLRVLIINKKDELDLKKVPPVAPKPLAIPGNLVSKLFCDNCHHKGHKSHCNKGNKSCPFPSCGGYNFCGLLSKHKEYRQELIESEKELTALEKKVRELDSQIKDMRSFMLHNTTNFVATVKPCLKAVFPSKYTGEDGALALQRDVRLVKISLNGKIPENINSLSKEKWESFLQRGRSSIFVATGESLNDEKSPQSLQVTSSGTVRSPSSLQCTQSASVWNAANASPIGYQPVWPYLQYPAQSQYAMDIQSNYVPSYGVGANYGVQPTSTITRPPMNQYISPPLPQSAPFAPPLPPGPPPCPTNL</sequence>
<dbReference type="EMBL" id="VSWD01000006">
    <property type="protein sequence ID" value="KAK3099819.1"/>
    <property type="molecule type" value="Genomic_DNA"/>
</dbReference>
<proteinExistence type="predicted"/>
<feature type="region of interest" description="Disordered" evidence="2">
    <location>
        <begin position="385"/>
        <end position="409"/>
    </location>
</feature>
<evidence type="ECO:0000313" key="3">
    <source>
        <dbReference type="EMBL" id="KAK3099819.1"/>
    </source>
</evidence>
<feature type="compositionally biased region" description="Pro residues" evidence="2">
    <location>
        <begin position="386"/>
        <end position="409"/>
    </location>
</feature>
<keyword evidence="1" id="KW-0175">Coiled coil</keyword>
<feature type="compositionally biased region" description="Low complexity" evidence="2">
    <location>
        <begin position="52"/>
        <end position="61"/>
    </location>
</feature>
<protein>
    <submittedName>
        <fullName evidence="3">Uncharacterized protein</fullName>
    </submittedName>
</protein>
<evidence type="ECO:0000256" key="2">
    <source>
        <dbReference type="SAM" id="MobiDB-lite"/>
    </source>
</evidence>
<comment type="caution">
    <text evidence="3">The sequence shown here is derived from an EMBL/GenBank/DDBJ whole genome shotgun (WGS) entry which is preliminary data.</text>
</comment>
<dbReference type="AlphaFoldDB" id="A0AA88YI42"/>
<evidence type="ECO:0000256" key="1">
    <source>
        <dbReference type="SAM" id="Coils"/>
    </source>
</evidence>
<organism evidence="3 4">
    <name type="scientific">Pinctada imbricata</name>
    <name type="common">Atlantic pearl-oyster</name>
    <name type="synonym">Pinctada martensii</name>
    <dbReference type="NCBI Taxonomy" id="66713"/>
    <lineage>
        <taxon>Eukaryota</taxon>
        <taxon>Metazoa</taxon>
        <taxon>Spiralia</taxon>
        <taxon>Lophotrochozoa</taxon>
        <taxon>Mollusca</taxon>
        <taxon>Bivalvia</taxon>
        <taxon>Autobranchia</taxon>
        <taxon>Pteriomorphia</taxon>
        <taxon>Pterioida</taxon>
        <taxon>Pterioidea</taxon>
        <taxon>Pteriidae</taxon>
        <taxon>Pinctada</taxon>
    </lineage>
</organism>
<gene>
    <name evidence="3" type="ORF">FSP39_010259</name>
</gene>
<accession>A0AA88YI42</accession>